<evidence type="ECO:0000256" key="1">
    <source>
        <dbReference type="ARBA" id="ARBA00004418"/>
    </source>
</evidence>
<name>A0ABW3YY52_MYCRA</name>
<evidence type="ECO:0000256" key="4">
    <source>
        <dbReference type="SAM" id="SignalP"/>
    </source>
</evidence>
<keyword evidence="7" id="KW-1185">Reference proteome</keyword>
<dbReference type="SUPFAM" id="SSF53822">
    <property type="entry name" value="Periplasmic binding protein-like I"/>
    <property type="match status" value="1"/>
</dbReference>
<dbReference type="InterPro" id="IPR028082">
    <property type="entry name" value="Peripla_BP_I"/>
</dbReference>
<evidence type="ECO:0000313" key="7">
    <source>
        <dbReference type="Proteomes" id="UP001597173"/>
    </source>
</evidence>
<gene>
    <name evidence="6" type="primary">chvE</name>
    <name evidence="6" type="ORF">ACFQ33_13445</name>
</gene>
<evidence type="ECO:0000256" key="2">
    <source>
        <dbReference type="ARBA" id="ARBA00007639"/>
    </source>
</evidence>
<dbReference type="Proteomes" id="UP001597173">
    <property type="component" value="Unassembled WGS sequence"/>
</dbReference>
<dbReference type="CDD" id="cd19994">
    <property type="entry name" value="PBP1_ChvE"/>
    <property type="match status" value="1"/>
</dbReference>
<sequence length="356" mass="38051">MKLITSLLTAAAISVASFAVPALAQDKGTVGISMPTKTSTRWISDGETMEKLFKEAGYEPDLQFADDDIPNQLAQIENMVTKGAKVLVIGAIDGTTLSDILAKAHDAGVKVIAYDRLIRDSANVDYYATFDNFQVGVLQATSLVDGLKAKFGDVKPWNVELFGGSPDDNNAFFFYDGAMSVLQPLIDSGDIVIKSGQQGMDQVGTLRWDGAVAQARMENLLSSTYTDAQVNGVLSPYDGLSIGILSALKGVGYGSGDMPMPVVTGQDAELPSVKSILADEQFSTVFKDTRELAKVTVGMVNALMDGKEPEVNDTKTYDNGVKVVPSYLLKPVAADKSNVKDILVGSGYYTEDQINN</sequence>
<keyword evidence="3 4" id="KW-0732">Signal</keyword>
<dbReference type="PANTHER" id="PTHR30036">
    <property type="entry name" value="D-XYLOSE-BINDING PERIPLASMIC PROTEIN"/>
    <property type="match status" value="1"/>
</dbReference>
<comment type="similarity">
    <text evidence="2">Belongs to the bacterial solute-binding protein 2 family.</text>
</comment>
<evidence type="ECO:0000313" key="6">
    <source>
        <dbReference type="EMBL" id="MFD1328894.1"/>
    </source>
</evidence>
<comment type="caution">
    <text evidence="6">The sequence shown here is derived from an EMBL/GenBank/DDBJ whole genome shotgun (WGS) entry which is preliminary data.</text>
</comment>
<dbReference type="EMBL" id="JBHTNF010000007">
    <property type="protein sequence ID" value="MFD1328894.1"/>
    <property type="molecule type" value="Genomic_DNA"/>
</dbReference>
<dbReference type="Pfam" id="PF13407">
    <property type="entry name" value="Peripla_BP_4"/>
    <property type="match status" value="1"/>
</dbReference>
<protein>
    <submittedName>
        <fullName evidence="6">Multiple monosaccharide ABC transporter substrate-binding protein</fullName>
    </submittedName>
</protein>
<dbReference type="InterPro" id="IPR050555">
    <property type="entry name" value="Bact_Solute-Bind_Prot2"/>
</dbReference>
<evidence type="ECO:0000256" key="3">
    <source>
        <dbReference type="ARBA" id="ARBA00022729"/>
    </source>
</evidence>
<comment type="subcellular location">
    <subcellularLocation>
        <location evidence="1">Periplasm</location>
    </subcellularLocation>
</comment>
<dbReference type="NCBIfam" id="NF040907">
    <property type="entry name" value="ChvE"/>
    <property type="match status" value="1"/>
</dbReference>
<feature type="chain" id="PRO_5045458126" evidence="4">
    <location>
        <begin position="25"/>
        <end position="356"/>
    </location>
</feature>
<dbReference type="InterPro" id="IPR049784">
    <property type="entry name" value="ChvE-like"/>
</dbReference>
<accession>A0ABW3YY52</accession>
<evidence type="ECO:0000259" key="5">
    <source>
        <dbReference type="Pfam" id="PF13407"/>
    </source>
</evidence>
<reference evidence="7" key="1">
    <citation type="journal article" date="2019" name="Int. J. Syst. Evol. Microbiol.">
        <title>The Global Catalogue of Microorganisms (GCM) 10K type strain sequencing project: providing services to taxonomists for standard genome sequencing and annotation.</title>
        <authorList>
            <consortium name="The Broad Institute Genomics Platform"/>
            <consortium name="The Broad Institute Genome Sequencing Center for Infectious Disease"/>
            <person name="Wu L."/>
            <person name="Ma J."/>
        </authorList>
    </citation>
    <scope>NUCLEOTIDE SEQUENCE [LARGE SCALE GENOMIC DNA]</scope>
    <source>
        <strain evidence="7">CCUG 55609</strain>
    </source>
</reference>
<feature type="signal peptide" evidence="4">
    <location>
        <begin position="1"/>
        <end position="24"/>
    </location>
</feature>
<dbReference type="Gene3D" id="3.40.50.2300">
    <property type="match status" value="2"/>
</dbReference>
<dbReference type="RefSeq" id="WP_374839537.1">
    <property type="nucleotide sequence ID" value="NZ_JBHEEW010000009.1"/>
</dbReference>
<dbReference type="InterPro" id="IPR025997">
    <property type="entry name" value="SBP_2_dom"/>
</dbReference>
<feature type="domain" description="Periplasmic binding protein" evidence="5">
    <location>
        <begin position="30"/>
        <end position="308"/>
    </location>
</feature>
<organism evidence="6 7">
    <name type="scientific">Mycoplana ramosa</name>
    <name type="common">Mycoplana bullata</name>
    <dbReference type="NCBI Taxonomy" id="40837"/>
    <lineage>
        <taxon>Bacteria</taxon>
        <taxon>Pseudomonadati</taxon>
        <taxon>Pseudomonadota</taxon>
        <taxon>Alphaproteobacteria</taxon>
        <taxon>Hyphomicrobiales</taxon>
        <taxon>Rhizobiaceae</taxon>
        <taxon>Mycoplana</taxon>
    </lineage>
</organism>
<proteinExistence type="inferred from homology"/>
<dbReference type="PANTHER" id="PTHR30036:SF1">
    <property type="entry name" value="D-XYLOSE-BINDING PERIPLASMIC PROTEIN"/>
    <property type="match status" value="1"/>
</dbReference>